<dbReference type="AlphaFoldDB" id="A0A077NC22"/>
<proteinExistence type="inferred from homology"/>
<organism evidence="2">
    <name type="scientific">Xenorhabdus bovienii str. puntauvense</name>
    <dbReference type="NCBI Taxonomy" id="1398201"/>
    <lineage>
        <taxon>Bacteria</taxon>
        <taxon>Pseudomonadati</taxon>
        <taxon>Pseudomonadota</taxon>
        <taxon>Gammaproteobacteria</taxon>
        <taxon>Enterobacterales</taxon>
        <taxon>Morganellaceae</taxon>
        <taxon>Xenorhabdus</taxon>
    </lineage>
</organism>
<evidence type="ECO:0008006" key="3">
    <source>
        <dbReference type="Google" id="ProtNLM"/>
    </source>
</evidence>
<accession>A0A077NC22</accession>
<dbReference type="InterPro" id="IPR005272">
    <property type="entry name" value="DUF406"/>
</dbReference>
<dbReference type="RefSeq" id="WP_080717770.1">
    <property type="nucleotide sequence ID" value="NZ_CAWLWN010000144.1"/>
</dbReference>
<dbReference type="HOGENOM" id="CLU_162758_0_0_6"/>
<dbReference type="GO" id="GO:0005829">
    <property type="term" value="C:cytosol"/>
    <property type="evidence" value="ECO:0007669"/>
    <property type="project" value="TreeGrafter"/>
</dbReference>
<sequence>MPDTIKRCNAEETATCCCVDVGTVIDNEDCTAYYQRVFANGQEAEMMLNTLTVKAKSVESDPCVISHKIEAVDDGAQLTIDFTFSCQAEALIFQLGLR</sequence>
<evidence type="ECO:0000256" key="1">
    <source>
        <dbReference type="ARBA" id="ARBA00006201"/>
    </source>
</evidence>
<dbReference type="PANTHER" id="PTHR38769">
    <property type="entry name" value="UPF0381 PROTEIN YFCZ-RELATED"/>
    <property type="match status" value="1"/>
</dbReference>
<protein>
    <recommendedName>
        <fullName evidence="3">DUF406 family protein</fullName>
    </recommendedName>
</protein>
<dbReference type="NCBIfam" id="TIGR00743">
    <property type="entry name" value="DUF406 family protein"/>
    <property type="match status" value="1"/>
</dbReference>
<dbReference type="InterPro" id="IPR035571">
    <property type="entry name" value="UPF0234-like_C"/>
</dbReference>
<reference evidence="2" key="1">
    <citation type="submission" date="2013-07" db="EMBL/GenBank/DDBJ databases">
        <title>Sub-species coevolution in mutualistic symbiosis.</title>
        <authorList>
            <person name="Murfin K."/>
            <person name="Klassen J."/>
            <person name="Lee M."/>
            <person name="Forst S."/>
            <person name="Stock P."/>
            <person name="Goodrich-Blair H."/>
        </authorList>
    </citation>
    <scope>NUCLEOTIDE SEQUENCE [LARGE SCALE GENOMIC DNA]</scope>
    <source>
        <strain evidence="2">Puntauvense</strain>
    </source>
</reference>
<dbReference type="Proteomes" id="UP000028511">
    <property type="component" value="Unassembled WGS sequence"/>
</dbReference>
<name>A0A077NC22_XENBV</name>
<dbReference type="EMBL" id="CBSW010000066">
    <property type="protein sequence ID" value="CDG95772.1"/>
    <property type="molecule type" value="Genomic_DNA"/>
</dbReference>
<gene>
    <name evidence="2" type="ORF">XBP1_1580005</name>
</gene>
<comment type="similarity">
    <text evidence="1">Belongs to the UPF0381 family.</text>
</comment>
<dbReference type="Gene3D" id="3.30.70.860">
    <property type="match status" value="1"/>
</dbReference>
<comment type="caution">
    <text evidence="2">The sequence shown here is derived from an EMBL/GenBank/DDBJ whole genome shotgun (WGS) entry which is preliminary data.</text>
</comment>
<dbReference type="PANTHER" id="PTHR38769:SF1">
    <property type="entry name" value="UPF0381 PROTEIN YFCZ-RELATED"/>
    <property type="match status" value="1"/>
</dbReference>
<dbReference type="Pfam" id="PF04175">
    <property type="entry name" value="DUF406"/>
    <property type="match status" value="1"/>
</dbReference>
<evidence type="ECO:0000313" key="2">
    <source>
        <dbReference type="EMBL" id="CDG95772.1"/>
    </source>
</evidence>